<keyword evidence="4" id="KW-0472">Membrane</keyword>
<dbReference type="OrthoDB" id="266334at2759"/>
<comment type="subcellular location">
    <subcellularLocation>
        <location evidence="1">Endomembrane system</location>
    </subcellularLocation>
</comment>
<dbReference type="GO" id="GO:0012505">
    <property type="term" value="C:endomembrane system"/>
    <property type="evidence" value="ECO:0007669"/>
    <property type="project" value="UniProtKB-SubCell"/>
</dbReference>
<dbReference type="InterPro" id="IPR012919">
    <property type="entry name" value="SUN_dom"/>
</dbReference>
<evidence type="ECO:0000256" key="4">
    <source>
        <dbReference type="ARBA" id="ARBA00023136"/>
    </source>
</evidence>
<protein>
    <submittedName>
        <fullName evidence="6">SUN domain-containing protein</fullName>
    </submittedName>
</protein>
<organism evidence="6 7">
    <name type="scientific">Blyttiomyces helicus</name>
    <dbReference type="NCBI Taxonomy" id="388810"/>
    <lineage>
        <taxon>Eukaryota</taxon>
        <taxon>Fungi</taxon>
        <taxon>Fungi incertae sedis</taxon>
        <taxon>Chytridiomycota</taxon>
        <taxon>Chytridiomycota incertae sedis</taxon>
        <taxon>Chytridiomycetes</taxon>
        <taxon>Chytridiomycetes incertae sedis</taxon>
        <taxon>Blyttiomyces</taxon>
    </lineage>
</organism>
<evidence type="ECO:0000256" key="1">
    <source>
        <dbReference type="ARBA" id="ARBA00004308"/>
    </source>
</evidence>
<name>A0A4P9W859_9FUNG</name>
<dbReference type="GO" id="GO:0034975">
    <property type="term" value="P:protein folding in endoplasmic reticulum"/>
    <property type="evidence" value="ECO:0007669"/>
    <property type="project" value="TreeGrafter"/>
</dbReference>
<feature type="domain" description="SUN" evidence="5">
    <location>
        <begin position="1"/>
        <end position="83"/>
    </location>
</feature>
<evidence type="ECO:0000256" key="3">
    <source>
        <dbReference type="ARBA" id="ARBA00022989"/>
    </source>
</evidence>
<evidence type="ECO:0000313" key="6">
    <source>
        <dbReference type="EMBL" id="RKO88699.1"/>
    </source>
</evidence>
<keyword evidence="7" id="KW-1185">Reference proteome</keyword>
<evidence type="ECO:0000256" key="2">
    <source>
        <dbReference type="ARBA" id="ARBA00022692"/>
    </source>
</evidence>
<keyword evidence="2" id="KW-0812">Transmembrane</keyword>
<dbReference type="PANTHER" id="PTHR12953">
    <property type="entry name" value="MEMBRANE PROTEIN CH1 RELATED"/>
    <property type="match status" value="1"/>
</dbReference>
<feature type="non-terminal residue" evidence="6">
    <location>
        <position position="1"/>
    </location>
</feature>
<dbReference type="GO" id="GO:0005737">
    <property type="term" value="C:cytoplasm"/>
    <property type="evidence" value="ECO:0007669"/>
    <property type="project" value="TreeGrafter"/>
</dbReference>
<dbReference type="GO" id="GO:0016020">
    <property type="term" value="C:membrane"/>
    <property type="evidence" value="ECO:0007669"/>
    <property type="project" value="InterPro"/>
</dbReference>
<keyword evidence="3" id="KW-1133">Transmembrane helix</keyword>
<dbReference type="PROSITE" id="PS51469">
    <property type="entry name" value="SUN"/>
    <property type="match status" value="1"/>
</dbReference>
<sequence>SSATSILLNNKDQYMLNQCDGEKFVVVELCDEIKVDTIMLANFEFFSSMFRDFRVYASDRYPPKQGGWTLIAARRARNVRDQQ</sequence>
<evidence type="ECO:0000313" key="7">
    <source>
        <dbReference type="Proteomes" id="UP000269721"/>
    </source>
</evidence>
<evidence type="ECO:0000259" key="5">
    <source>
        <dbReference type="PROSITE" id="PS51469"/>
    </source>
</evidence>
<feature type="non-terminal residue" evidence="6">
    <location>
        <position position="83"/>
    </location>
</feature>
<dbReference type="Pfam" id="PF07738">
    <property type="entry name" value="Sad1_UNC"/>
    <property type="match status" value="1"/>
</dbReference>
<accession>A0A4P9W859</accession>
<dbReference type="AlphaFoldDB" id="A0A4P9W859"/>
<dbReference type="Proteomes" id="UP000269721">
    <property type="component" value="Unassembled WGS sequence"/>
</dbReference>
<reference evidence="7" key="1">
    <citation type="journal article" date="2018" name="Nat. Microbiol.">
        <title>Leveraging single-cell genomics to expand the fungal tree of life.</title>
        <authorList>
            <person name="Ahrendt S.R."/>
            <person name="Quandt C.A."/>
            <person name="Ciobanu D."/>
            <person name="Clum A."/>
            <person name="Salamov A."/>
            <person name="Andreopoulos B."/>
            <person name="Cheng J.F."/>
            <person name="Woyke T."/>
            <person name="Pelin A."/>
            <person name="Henrissat B."/>
            <person name="Reynolds N.K."/>
            <person name="Benny G.L."/>
            <person name="Smith M.E."/>
            <person name="James T.Y."/>
            <person name="Grigoriev I.V."/>
        </authorList>
    </citation>
    <scope>NUCLEOTIDE SEQUENCE [LARGE SCALE GENOMIC DNA]</scope>
</reference>
<dbReference type="EMBL" id="KZ996539">
    <property type="protein sequence ID" value="RKO88699.1"/>
    <property type="molecule type" value="Genomic_DNA"/>
</dbReference>
<dbReference type="PANTHER" id="PTHR12953:SF0">
    <property type="entry name" value="SUN DOMAIN-CONTAINING OSSIFICATION FACTOR"/>
    <property type="match status" value="1"/>
</dbReference>
<proteinExistence type="predicted"/>
<dbReference type="InterPro" id="IPR045120">
    <property type="entry name" value="Suco/Slp1-like"/>
</dbReference>
<gene>
    <name evidence="6" type="ORF">BDK51DRAFT_12019</name>
</gene>